<dbReference type="Pfam" id="PF01400">
    <property type="entry name" value="Astacin"/>
    <property type="match status" value="1"/>
</dbReference>
<keyword evidence="2 8" id="KW-0479">Metal-binding</keyword>
<evidence type="ECO:0000256" key="1">
    <source>
        <dbReference type="ARBA" id="ARBA00022670"/>
    </source>
</evidence>
<dbReference type="Proteomes" id="UP000492821">
    <property type="component" value="Unassembled WGS sequence"/>
</dbReference>
<keyword evidence="5 8" id="KW-0482">Metalloprotease</keyword>
<keyword evidence="8" id="KW-0732">Signal</keyword>
<dbReference type="GO" id="GO:0004222">
    <property type="term" value="F:metalloendopeptidase activity"/>
    <property type="evidence" value="ECO:0007669"/>
    <property type="project" value="UniProtKB-UniRule"/>
</dbReference>
<sequence length="410" mass="46452">MVGLTTVYRVLCILFFCVTTSAYPSAGVQPNNLTSTSTVREKRQLRHNVKGFYLWHRDLPIKYAFNNSVEKNVPFIKDLINYMQERTCLNFEYDPQDFMLMINGSDATKYCSSGMGRNTAFTNMNINITQCLQHVGIGLMLHEFVHLFGAWHVFNEERSKEFISFTDEDKVIYKTVPNLRHLGLPFNLGSIVNYAPTSDSMPPMEQFASFYDAVPVFSDLRMINTIYKCPDLCDPEDLFRCSANLGLPNSRNCSTCLCPDGFEGPTCTDRTRSSYNNPPCGDTLYATDHSQTLHVAIEPSASIVKNRDNAKEIMYPNICVWHIKAPLGKMVSLKVTGNTGYGPPHIRERHQLCYQKKVCSTYHVLASRYCINDDIERTPTLYSDGNLAVVIATSGWKYMKPLDVTYAAVD</sequence>
<evidence type="ECO:0000256" key="8">
    <source>
        <dbReference type="RuleBase" id="RU361183"/>
    </source>
</evidence>
<evidence type="ECO:0000256" key="3">
    <source>
        <dbReference type="ARBA" id="ARBA00022801"/>
    </source>
</evidence>
<comment type="cofactor">
    <cofactor evidence="8">
        <name>Zn(2+)</name>
        <dbReference type="ChEBI" id="CHEBI:29105"/>
    </cofactor>
    <text evidence="8">Binds 1 zinc ion per subunit.</text>
</comment>
<dbReference type="EC" id="3.4.24.-" evidence="8"/>
<keyword evidence="3 8" id="KW-0378">Hydrolase</keyword>
<feature type="chain" id="PRO_5029034254" description="Metalloendopeptidase" evidence="8">
    <location>
        <begin position="23"/>
        <end position="410"/>
    </location>
</feature>
<evidence type="ECO:0000256" key="5">
    <source>
        <dbReference type="ARBA" id="ARBA00023049"/>
    </source>
</evidence>
<dbReference type="WBParaSite" id="Pan_g2189.t1">
    <property type="protein sequence ID" value="Pan_g2189.t1"/>
    <property type="gene ID" value="Pan_g2189"/>
</dbReference>
<keyword evidence="4 8" id="KW-0862">Zinc</keyword>
<keyword evidence="6 7" id="KW-1015">Disulfide bond</keyword>
<reference evidence="11" key="2">
    <citation type="submission" date="2020-10" db="UniProtKB">
        <authorList>
            <consortium name="WormBaseParasite"/>
        </authorList>
    </citation>
    <scope>IDENTIFICATION</scope>
</reference>
<evidence type="ECO:0000313" key="11">
    <source>
        <dbReference type="WBParaSite" id="Pan_g2189.t1"/>
    </source>
</evidence>
<reference evidence="10" key="1">
    <citation type="journal article" date="2013" name="Genetics">
        <title>The draft genome and transcriptome of Panagrellus redivivus are shaped by the harsh demands of a free-living lifestyle.</title>
        <authorList>
            <person name="Srinivasan J."/>
            <person name="Dillman A.R."/>
            <person name="Macchietto M.G."/>
            <person name="Heikkinen L."/>
            <person name="Lakso M."/>
            <person name="Fracchia K.M."/>
            <person name="Antoshechkin I."/>
            <person name="Mortazavi A."/>
            <person name="Wong G."/>
            <person name="Sternberg P.W."/>
        </authorList>
    </citation>
    <scope>NUCLEOTIDE SEQUENCE [LARGE SCALE GENOMIC DNA]</scope>
    <source>
        <strain evidence="10">MT8872</strain>
    </source>
</reference>
<name>A0A7E4VJB8_PANRE</name>
<dbReference type="PROSITE" id="PS01180">
    <property type="entry name" value="CUB"/>
    <property type="match status" value="1"/>
</dbReference>
<evidence type="ECO:0000256" key="7">
    <source>
        <dbReference type="PROSITE-ProRule" id="PRU00059"/>
    </source>
</evidence>
<comment type="caution">
    <text evidence="7">Lacks conserved residue(s) required for the propagation of feature annotation.</text>
</comment>
<evidence type="ECO:0000256" key="4">
    <source>
        <dbReference type="ARBA" id="ARBA00022833"/>
    </source>
</evidence>
<evidence type="ECO:0000259" key="9">
    <source>
        <dbReference type="PROSITE" id="PS01180"/>
    </source>
</evidence>
<dbReference type="InterPro" id="IPR000859">
    <property type="entry name" value="CUB_dom"/>
</dbReference>
<dbReference type="InterPro" id="IPR024079">
    <property type="entry name" value="MetalloPept_cat_dom_sf"/>
</dbReference>
<proteinExistence type="predicted"/>
<dbReference type="SUPFAM" id="SSF55486">
    <property type="entry name" value="Metalloproteases ('zincins'), catalytic domain"/>
    <property type="match status" value="1"/>
</dbReference>
<dbReference type="PRINTS" id="PR00480">
    <property type="entry name" value="ASTACIN"/>
</dbReference>
<dbReference type="PANTHER" id="PTHR10127">
    <property type="entry name" value="DISCOIDIN, CUB, EGF, LAMININ , AND ZINC METALLOPROTEASE DOMAIN CONTAINING"/>
    <property type="match status" value="1"/>
</dbReference>
<evidence type="ECO:0000256" key="2">
    <source>
        <dbReference type="ARBA" id="ARBA00022723"/>
    </source>
</evidence>
<feature type="disulfide bond" evidence="7">
    <location>
        <begin position="353"/>
        <end position="370"/>
    </location>
</feature>
<keyword evidence="1 8" id="KW-0645">Protease</keyword>
<dbReference type="GO" id="GO:0046872">
    <property type="term" value="F:metal ion binding"/>
    <property type="evidence" value="ECO:0007669"/>
    <property type="project" value="UniProtKB-KW"/>
</dbReference>
<dbReference type="PANTHER" id="PTHR10127:SF780">
    <property type="entry name" value="METALLOENDOPEPTIDASE"/>
    <property type="match status" value="1"/>
</dbReference>
<feature type="signal peptide" evidence="8">
    <location>
        <begin position="1"/>
        <end position="22"/>
    </location>
</feature>
<organism evidence="10 11">
    <name type="scientific">Panagrellus redivivus</name>
    <name type="common">Microworm</name>
    <dbReference type="NCBI Taxonomy" id="6233"/>
    <lineage>
        <taxon>Eukaryota</taxon>
        <taxon>Metazoa</taxon>
        <taxon>Ecdysozoa</taxon>
        <taxon>Nematoda</taxon>
        <taxon>Chromadorea</taxon>
        <taxon>Rhabditida</taxon>
        <taxon>Tylenchina</taxon>
        <taxon>Panagrolaimomorpha</taxon>
        <taxon>Panagrolaimoidea</taxon>
        <taxon>Panagrolaimidae</taxon>
        <taxon>Panagrellus</taxon>
    </lineage>
</organism>
<evidence type="ECO:0000313" key="10">
    <source>
        <dbReference type="Proteomes" id="UP000492821"/>
    </source>
</evidence>
<dbReference type="GO" id="GO:0006508">
    <property type="term" value="P:proteolysis"/>
    <property type="evidence" value="ECO:0007669"/>
    <property type="project" value="UniProtKB-KW"/>
</dbReference>
<dbReference type="AlphaFoldDB" id="A0A7E4VJB8"/>
<feature type="domain" description="CUB" evidence="9">
    <location>
        <begin position="280"/>
        <end position="409"/>
    </location>
</feature>
<protein>
    <recommendedName>
        <fullName evidence="8">Metalloendopeptidase</fullName>
        <ecNumber evidence="8">3.4.24.-</ecNumber>
    </recommendedName>
</protein>
<dbReference type="InterPro" id="IPR001506">
    <property type="entry name" value="Peptidase_M12A"/>
</dbReference>
<keyword evidence="10" id="KW-1185">Reference proteome</keyword>
<accession>A0A7E4VJB8</accession>
<evidence type="ECO:0000256" key="6">
    <source>
        <dbReference type="ARBA" id="ARBA00023157"/>
    </source>
</evidence>
<dbReference type="Gene3D" id="3.40.390.10">
    <property type="entry name" value="Collagenase (Catalytic Domain)"/>
    <property type="match status" value="1"/>
</dbReference>